<keyword evidence="8" id="KW-0675">Receptor</keyword>
<dbReference type="InterPro" id="IPR000483">
    <property type="entry name" value="Cys-rich_flank_reg_C"/>
</dbReference>
<dbReference type="InterPro" id="IPR003591">
    <property type="entry name" value="Leu-rich_rpt_typical-subtyp"/>
</dbReference>
<feature type="region of interest" description="Disordered" evidence="4">
    <location>
        <begin position="331"/>
        <end position="379"/>
    </location>
</feature>
<feature type="region of interest" description="Disordered" evidence="4">
    <location>
        <begin position="526"/>
        <end position="580"/>
    </location>
</feature>
<comment type="caution">
    <text evidence="8">The sequence shown here is derived from an EMBL/GenBank/DDBJ whole genome shotgun (WGS) entry which is preliminary data.</text>
</comment>
<dbReference type="InterPro" id="IPR032675">
    <property type="entry name" value="LRR_dom_sf"/>
</dbReference>
<keyword evidence="2 6" id="KW-0732">Signal</keyword>
<organism evidence="8 9">
    <name type="scientific">Holothuria leucospilota</name>
    <name type="common">Black long sea cucumber</name>
    <name type="synonym">Mertensiothuria leucospilota</name>
    <dbReference type="NCBI Taxonomy" id="206669"/>
    <lineage>
        <taxon>Eukaryota</taxon>
        <taxon>Metazoa</taxon>
        <taxon>Echinodermata</taxon>
        <taxon>Eleutherozoa</taxon>
        <taxon>Echinozoa</taxon>
        <taxon>Holothuroidea</taxon>
        <taxon>Aspidochirotacea</taxon>
        <taxon>Aspidochirotida</taxon>
        <taxon>Holothuriidae</taxon>
        <taxon>Holothuria</taxon>
    </lineage>
</organism>
<dbReference type="SUPFAM" id="SSF52058">
    <property type="entry name" value="L domain-like"/>
    <property type="match status" value="1"/>
</dbReference>
<accession>A0A9Q1BBC8</accession>
<proteinExistence type="predicted"/>
<dbReference type="Gene3D" id="3.80.10.10">
    <property type="entry name" value="Ribonuclease Inhibitor"/>
    <property type="match status" value="1"/>
</dbReference>
<feature type="domain" description="LRRCT" evidence="7">
    <location>
        <begin position="283"/>
        <end position="328"/>
    </location>
</feature>
<protein>
    <submittedName>
        <fullName evidence="8">Reticulon-4 receptor-like 2</fullName>
    </submittedName>
</protein>
<dbReference type="SMART" id="SM00082">
    <property type="entry name" value="LRRCT"/>
    <property type="match status" value="1"/>
</dbReference>
<dbReference type="AlphaFoldDB" id="A0A9Q1BBC8"/>
<dbReference type="OrthoDB" id="1574204at2759"/>
<reference evidence="8" key="1">
    <citation type="submission" date="2021-10" db="EMBL/GenBank/DDBJ databases">
        <title>Tropical sea cucumber genome reveals ecological adaptation and Cuvierian tubules defense mechanism.</title>
        <authorList>
            <person name="Chen T."/>
        </authorList>
    </citation>
    <scope>NUCLEOTIDE SEQUENCE</scope>
    <source>
        <strain evidence="8">Nanhai2018</strain>
        <tissue evidence="8">Muscle</tissue>
    </source>
</reference>
<dbReference type="SMART" id="SM00369">
    <property type="entry name" value="LRR_TYP"/>
    <property type="match status" value="7"/>
</dbReference>
<evidence type="ECO:0000256" key="6">
    <source>
        <dbReference type="SAM" id="SignalP"/>
    </source>
</evidence>
<dbReference type="PANTHER" id="PTHR24373">
    <property type="entry name" value="SLIT RELATED LEUCINE-RICH REPEAT NEURONAL PROTEIN"/>
    <property type="match status" value="1"/>
</dbReference>
<dbReference type="EMBL" id="JAIZAY010000022">
    <property type="protein sequence ID" value="KAJ8020420.1"/>
    <property type="molecule type" value="Genomic_DNA"/>
</dbReference>
<dbReference type="PANTHER" id="PTHR24373:SF392">
    <property type="entry name" value="NEPHROCAN"/>
    <property type="match status" value="1"/>
</dbReference>
<keyword evidence="5" id="KW-0812">Transmembrane</keyword>
<feature type="region of interest" description="Disordered" evidence="4">
    <location>
        <begin position="612"/>
        <end position="643"/>
    </location>
</feature>
<feature type="region of interest" description="Disordered" evidence="4">
    <location>
        <begin position="417"/>
        <end position="446"/>
    </location>
</feature>
<evidence type="ECO:0000256" key="4">
    <source>
        <dbReference type="SAM" id="MobiDB-lite"/>
    </source>
</evidence>
<feature type="compositionally biased region" description="Polar residues" evidence="4">
    <location>
        <begin position="361"/>
        <end position="375"/>
    </location>
</feature>
<feature type="region of interest" description="Disordered" evidence="4">
    <location>
        <begin position="672"/>
        <end position="721"/>
    </location>
</feature>
<evidence type="ECO:0000256" key="1">
    <source>
        <dbReference type="ARBA" id="ARBA00022614"/>
    </source>
</evidence>
<keyword evidence="9" id="KW-1185">Reference proteome</keyword>
<feature type="chain" id="PRO_5040203407" evidence="6">
    <location>
        <begin position="18"/>
        <end position="721"/>
    </location>
</feature>
<feature type="compositionally biased region" description="Basic and acidic residues" evidence="4">
    <location>
        <begin position="623"/>
        <end position="643"/>
    </location>
</feature>
<dbReference type="Pfam" id="PF13855">
    <property type="entry name" value="LRR_8"/>
    <property type="match status" value="1"/>
</dbReference>
<keyword evidence="3" id="KW-0677">Repeat</keyword>
<sequence>MLLPLLVFLSAYTPAIPWSQPPSCGEVCYYDGQFQIADCSGIDLQVVPTKDGCEPARLLDLSHNGIASLHENDMIGSRGAQHLDFSFNRIYNIEPRSFSGSNSVTHLNLYLSSNQIAVLRNETFSKCEESLQQLHLDRNNIEVIEKGALIGLAKLAHLFLGHNNLQSLEATIFHDLISLESLYISFNRLVFLPGDLFSTLNRLKHLDLSNNNLLLLGDELFNQRCQLMTVVLANNRLLNIPNQLKNPCLSRLQALDIRNNNISDASNITQYLNATDKLFIGGNPFHCDCNLESLRQWAQQEVMSSELKCIVPSNGESRQIRTLPALCSTESPATTEISSPMGEQKDVSVQQAAPREDKNIPTLQSSSRTISQTTEGPDHTTGKPVIVLAIVLGISLVTFVITLYLVVKCLKRMKSAEGKGTPAQKVVGRESKNTNHTQSNKPSYEVERECVKLTNGKSSQKPGNNTYVPSSQEFKIDMTTENCPSAIPTKENLHNGKTIGDGNISSQDGDIEERQPLIRKVEHEKWETPSVEEANGCEQNNDLGMMGKFPNNSGQSMPKTSRSDTAGRRKKASQSSYKMKPKDNSYKIYVIKNDQNASNIGGDCVYVRSSQENQADRKHTHTRRLDKQYGKSESYEIRQGHKESEDLGIVGKLTGNSHDDVIKSHECEKENCRPNSLYHNDSKSNRQNQEEGMEIRQRVTPQKNGPTKHGVLKESDKQNFA</sequence>
<dbReference type="Pfam" id="PF00560">
    <property type="entry name" value="LRR_1"/>
    <property type="match status" value="1"/>
</dbReference>
<keyword evidence="1" id="KW-0433">Leucine-rich repeat</keyword>
<dbReference type="InterPro" id="IPR050328">
    <property type="entry name" value="Dev_Immune_Receptor"/>
</dbReference>
<keyword evidence="5" id="KW-1133">Transmembrane helix</keyword>
<name>A0A9Q1BBC8_HOLLE</name>
<evidence type="ECO:0000256" key="5">
    <source>
        <dbReference type="SAM" id="Phobius"/>
    </source>
</evidence>
<feature type="compositionally biased region" description="Polar residues" evidence="4">
    <location>
        <begin position="550"/>
        <end position="560"/>
    </location>
</feature>
<keyword evidence="5" id="KW-0472">Membrane</keyword>
<dbReference type="PROSITE" id="PS51450">
    <property type="entry name" value="LRR"/>
    <property type="match status" value="1"/>
</dbReference>
<dbReference type="Proteomes" id="UP001152320">
    <property type="component" value="Chromosome 22"/>
</dbReference>
<dbReference type="InterPro" id="IPR001611">
    <property type="entry name" value="Leu-rich_rpt"/>
</dbReference>
<evidence type="ECO:0000259" key="7">
    <source>
        <dbReference type="SMART" id="SM00082"/>
    </source>
</evidence>
<evidence type="ECO:0000313" key="8">
    <source>
        <dbReference type="EMBL" id="KAJ8020420.1"/>
    </source>
</evidence>
<feature type="region of interest" description="Disordered" evidence="4">
    <location>
        <begin position="487"/>
        <end position="509"/>
    </location>
</feature>
<feature type="transmembrane region" description="Helical" evidence="5">
    <location>
        <begin position="385"/>
        <end position="407"/>
    </location>
</feature>
<feature type="signal peptide" evidence="6">
    <location>
        <begin position="1"/>
        <end position="17"/>
    </location>
</feature>
<feature type="compositionally biased region" description="Basic and acidic residues" evidence="4">
    <location>
        <begin position="711"/>
        <end position="721"/>
    </location>
</feature>
<evidence type="ECO:0000256" key="3">
    <source>
        <dbReference type="ARBA" id="ARBA00022737"/>
    </source>
</evidence>
<gene>
    <name evidence="8" type="ORF">HOLleu_40005</name>
</gene>
<evidence type="ECO:0000256" key="2">
    <source>
        <dbReference type="ARBA" id="ARBA00022729"/>
    </source>
</evidence>
<evidence type="ECO:0000313" key="9">
    <source>
        <dbReference type="Proteomes" id="UP001152320"/>
    </source>
</evidence>